<reference evidence="1" key="1">
    <citation type="journal article" date="2022" name="bioRxiv">
        <title>Population genetic analysis of Ophidiomyces ophidiicola, the causative agent of snake fungal disease, indicates recent introductions to the USA.</title>
        <authorList>
            <person name="Ladner J.T."/>
            <person name="Palmer J.M."/>
            <person name="Ettinger C.L."/>
            <person name="Stajich J.E."/>
            <person name="Farrell T.M."/>
            <person name="Glorioso B.M."/>
            <person name="Lawson B."/>
            <person name="Price S.J."/>
            <person name="Stengle A.G."/>
            <person name="Grear D.A."/>
            <person name="Lorch J.M."/>
        </authorList>
    </citation>
    <scope>NUCLEOTIDE SEQUENCE</scope>
    <source>
        <strain evidence="1">NWHC 24266-5</strain>
    </source>
</reference>
<gene>
    <name evidence="1" type="ORF">LOY88_000278</name>
</gene>
<accession>A0ACB8V7H5</accession>
<sequence>MPYNTRRKSLSLPSLGIQLPNTSRSHRSLSASKAQSAAASENQPPPKKVKRSHDSESQSAASSSLEEQIHVRKTGARVAGAYGQTPPPSPADLGIVAKIDTEGISDDIIIAVIEQLEKTGNRPHLIKELATVLSAKNETIAKFVADSFSLPPTPPILSFTNKPYSSANAAALISSRLSLYLKRPWSALAPCPIAKEHIQVHPRKVFFYLTNSPAQGLPEDSSDIISTLAGVKHLTPSPSNASVDLDDEDDYPERSRMSPSPEVDLSTPAFEQDDPVLIEDCAPGRPPTPTGSYSVRNRIAQNYSLSHSSRAVSPPLEGDEKEFTMTASAVRERTSSVEEAVTKQAGHQNLDPSQEGGDEVRVEATIEDCFASHEEHSQGHDYDYFSSHMIRSEASADVDSSNAEILGTPPSPSESSDLCLSSSASSTTSDVEIDDLAITSPIDGASTSTGVPCTTITGCKRSLDMLSTGFDFHLDAGLDSWLDLQSPEAIDIQELDAIFADV</sequence>
<name>A0ACB8V7H5_9EURO</name>
<dbReference type="EMBL" id="JALBCA010000003">
    <property type="protein sequence ID" value="KAI2393218.1"/>
    <property type="molecule type" value="Genomic_DNA"/>
</dbReference>
<proteinExistence type="predicted"/>
<organism evidence="1">
    <name type="scientific">Ophidiomyces ophidiicola</name>
    <dbReference type="NCBI Taxonomy" id="1387563"/>
    <lineage>
        <taxon>Eukaryota</taxon>
        <taxon>Fungi</taxon>
        <taxon>Dikarya</taxon>
        <taxon>Ascomycota</taxon>
        <taxon>Pezizomycotina</taxon>
        <taxon>Eurotiomycetes</taxon>
        <taxon>Eurotiomycetidae</taxon>
        <taxon>Onygenales</taxon>
        <taxon>Onygenaceae</taxon>
        <taxon>Ophidiomyces</taxon>
    </lineage>
</organism>
<comment type="caution">
    <text evidence="1">The sequence shown here is derived from an EMBL/GenBank/DDBJ whole genome shotgun (WGS) entry which is preliminary data.</text>
</comment>
<protein>
    <submittedName>
        <fullName evidence="1">Uncharacterized protein</fullName>
    </submittedName>
</protein>
<evidence type="ECO:0000313" key="1">
    <source>
        <dbReference type="EMBL" id="KAI2393218.1"/>
    </source>
</evidence>